<proteinExistence type="predicted"/>
<dbReference type="RefSeq" id="WP_158052208.1">
    <property type="nucleotide sequence ID" value="NZ_WBKB01000004.1"/>
</dbReference>
<dbReference type="EMBL" id="WBKB01000004">
    <property type="protein sequence ID" value="KAB1643159.1"/>
    <property type="molecule type" value="Genomic_DNA"/>
</dbReference>
<comment type="caution">
    <text evidence="1">The sequence shown here is derived from an EMBL/GenBank/DDBJ whole genome shotgun (WGS) entry which is preliminary data.</text>
</comment>
<evidence type="ECO:0000313" key="1">
    <source>
        <dbReference type="EMBL" id="KAB1643159.1"/>
    </source>
</evidence>
<sequence>MGLSKQQVIDDVIDRFETHLSFLRHSTEVDAASVLTPPVATGQHAAIEIELEPGEAALDDDSDVK</sequence>
<dbReference type="Proteomes" id="UP000433493">
    <property type="component" value="Unassembled WGS sequence"/>
</dbReference>
<protein>
    <submittedName>
        <fullName evidence="1">Uncharacterized protein</fullName>
    </submittedName>
</protein>
<organism evidence="1 2">
    <name type="scientific">Gulosibacter chungangensis</name>
    <dbReference type="NCBI Taxonomy" id="979746"/>
    <lineage>
        <taxon>Bacteria</taxon>
        <taxon>Bacillati</taxon>
        <taxon>Actinomycetota</taxon>
        <taxon>Actinomycetes</taxon>
        <taxon>Micrococcales</taxon>
        <taxon>Microbacteriaceae</taxon>
        <taxon>Gulosibacter</taxon>
    </lineage>
</organism>
<gene>
    <name evidence="1" type="ORF">F8O05_07935</name>
</gene>
<evidence type="ECO:0000313" key="2">
    <source>
        <dbReference type="Proteomes" id="UP000433493"/>
    </source>
</evidence>
<reference evidence="1 2" key="1">
    <citation type="submission" date="2019-09" db="EMBL/GenBank/DDBJ databases">
        <title>Phylogeny of genus Pseudoclavibacter and closely related genus.</title>
        <authorList>
            <person name="Li Y."/>
        </authorList>
    </citation>
    <scope>NUCLEOTIDE SEQUENCE [LARGE SCALE GENOMIC DNA]</scope>
    <source>
        <strain evidence="1 2">KCTC 13959</strain>
    </source>
</reference>
<accession>A0A7J5BAN1</accession>
<keyword evidence="2" id="KW-1185">Reference proteome</keyword>
<name>A0A7J5BAN1_9MICO</name>
<dbReference type="AlphaFoldDB" id="A0A7J5BAN1"/>